<proteinExistence type="predicted"/>
<dbReference type="GO" id="GO:0016757">
    <property type="term" value="F:glycosyltransferase activity"/>
    <property type="evidence" value="ECO:0007669"/>
    <property type="project" value="UniProtKB-KW"/>
</dbReference>
<evidence type="ECO:0000313" key="4">
    <source>
        <dbReference type="EMBL" id="GHG90513.1"/>
    </source>
</evidence>
<dbReference type="Proteomes" id="UP000611500">
    <property type="component" value="Unassembled WGS sequence"/>
</dbReference>
<name>A0A8J3H8N4_9RHOB</name>
<keyword evidence="5" id="KW-1185">Reference proteome</keyword>
<reference evidence="4" key="1">
    <citation type="journal article" date="2014" name="Int. J. Syst. Evol. Microbiol.">
        <title>Complete genome sequence of Corynebacterium casei LMG S-19264T (=DSM 44701T), isolated from a smear-ripened cheese.</title>
        <authorList>
            <consortium name="US DOE Joint Genome Institute (JGI-PGF)"/>
            <person name="Walter F."/>
            <person name="Albersmeier A."/>
            <person name="Kalinowski J."/>
            <person name="Ruckert C."/>
        </authorList>
    </citation>
    <scope>NUCLEOTIDE SEQUENCE</scope>
    <source>
        <strain evidence="4">CGMCC 1.7081</strain>
    </source>
</reference>
<dbReference type="SUPFAM" id="SSF53756">
    <property type="entry name" value="UDP-Glycosyltransferase/glycogen phosphorylase"/>
    <property type="match status" value="1"/>
</dbReference>
<evidence type="ECO:0000256" key="2">
    <source>
        <dbReference type="ARBA" id="ARBA00022679"/>
    </source>
</evidence>
<accession>A0A8J3H8N4</accession>
<evidence type="ECO:0000313" key="5">
    <source>
        <dbReference type="Proteomes" id="UP000611500"/>
    </source>
</evidence>
<dbReference type="PANTHER" id="PTHR12526:SF510">
    <property type="entry name" value="D-INOSITOL 3-PHOSPHATE GLYCOSYLTRANSFERASE"/>
    <property type="match status" value="1"/>
</dbReference>
<keyword evidence="1" id="KW-0328">Glycosyltransferase</keyword>
<reference evidence="4" key="2">
    <citation type="submission" date="2020-09" db="EMBL/GenBank/DDBJ databases">
        <authorList>
            <person name="Sun Q."/>
            <person name="Zhou Y."/>
        </authorList>
    </citation>
    <scope>NUCLEOTIDE SEQUENCE</scope>
    <source>
        <strain evidence="4">CGMCC 1.7081</strain>
    </source>
</reference>
<dbReference type="Gene3D" id="3.40.50.2000">
    <property type="entry name" value="Glycogen Phosphorylase B"/>
    <property type="match status" value="2"/>
</dbReference>
<dbReference type="InterPro" id="IPR001296">
    <property type="entry name" value="Glyco_trans_1"/>
</dbReference>
<dbReference type="EMBL" id="BNAP01000007">
    <property type="protein sequence ID" value="GHG90513.1"/>
    <property type="molecule type" value="Genomic_DNA"/>
</dbReference>
<keyword evidence="2" id="KW-0808">Transferase</keyword>
<evidence type="ECO:0000256" key="1">
    <source>
        <dbReference type="ARBA" id="ARBA00022676"/>
    </source>
</evidence>
<protein>
    <recommendedName>
        <fullName evidence="3">Glycosyl transferase family 1 domain-containing protein</fullName>
    </recommendedName>
</protein>
<evidence type="ECO:0000259" key="3">
    <source>
        <dbReference type="Pfam" id="PF00534"/>
    </source>
</evidence>
<feature type="domain" description="Glycosyl transferase family 1" evidence="3">
    <location>
        <begin position="231"/>
        <end position="385"/>
    </location>
</feature>
<dbReference type="PANTHER" id="PTHR12526">
    <property type="entry name" value="GLYCOSYLTRANSFERASE"/>
    <property type="match status" value="1"/>
</dbReference>
<dbReference type="Pfam" id="PF00534">
    <property type="entry name" value="Glycos_transf_1"/>
    <property type="match status" value="1"/>
</dbReference>
<dbReference type="AlphaFoldDB" id="A0A8J3H8N4"/>
<comment type="caution">
    <text evidence="4">The sequence shown here is derived from an EMBL/GenBank/DDBJ whole genome shotgun (WGS) entry which is preliminary data.</text>
</comment>
<organism evidence="4 5">
    <name type="scientific">Pseudodonghicola xiamenensis</name>
    <dbReference type="NCBI Taxonomy" id="337702"/>
    <lineage>
        <taxon>Bacteria</taxon>
        <taxon>Pseudomonadati</taxon>
        <taxon>Pseudomonadota</taxon>
        <taxon>Alphaproteobacteria</taxon>
        <taxon>Rhodobacterales</taxon>
        <taxon>Paracoccaceae</taxon>
        <taxon>Pseudodonghicola</taxon>
    </lineage>
</organism>
<sequence length="411" mass="45587">MSGHPKAGALLLYAPVPVYEWEGELWIEAQAINGLRLWAVHFETVVAMMPLAPGPPPQGWLCAADHAEALGRVRIEPLPMAYRPDVFLRCLPATRRRIKALIAEAQYLSFAIGGLFGDWGAVAALAAHRMGRPFAVWTDRIESQVIRVMPKDASWRRRLRVWLTHRPMAWLERRVVRRAALGLFHGRETYEHYAPYSGNPHLVHNIHIGVKDHISPDRLTAKLAEVRAGAPLRVLYVGRAEMMKGPLDWLAALDGLRQRGVDFQAEWIGDGAMMPEMRLRIEALGLAGRVELRGFVSDRARIIEAYRAAHVFLFCHLTPESPRCLIEALISGTPLIGYEGGFAQDLIAAHGGGLLEPQRDTTSLSDSLAELAGDRSSLAALIGRAAQDGAPFTDEMVFRHRCDLIKTHLAG</sequence>
<gene>
    <name evidence="4" type="ORF">GCM10010961_21050</name>
</gene>
<dbReference type="RefSeq" id="WP_028093721.1">
    <property type="nucleotide sequence ID" value="NZ_BNAP01000007.1"/>
</dbReference>